<dbReference type="AlphaFoldDB" id="A0A7J0EMT4"/>
<evidence type="ECO:0000256" key="7">
    <source>
        <dbReference type="RuleBase" id="RU365062"/>
    </source>
</evidence>
<dbReference type="PRINTS" id="PR00979">
    <property type="entry name" value="TAFAZZIN"/>
</dbReference>
<evidence type="ECO:0000259" key="8">
    <source>
        <dbReference type="SMART" id="SM00563"/>
    </source>
</evidence>
<dbReference type="Proteomes" id="UP000585474">
    <property type="component" value="Unassembled WGS sequence"/>
</dbReference>
<keyword evidence="4" id="KW-0443">Lipid metabolism</keyword>
<evidence type="ECO:0000256" key="1">
    <source>
        <dbReference type="ARBA" id="ARBA00004370"/>
    </source>
</evidence>
<keyword evidence="3 9" id="KW-0808">Transferase</keyword>
<dbReference type="SUPFAM" id="SSF69593">
    <property type="entry name" value="Glycerol-3-phosphate (1)-acyltransferase"/>
    <property type="match status" value="1"/>
</dbReference>
<evidence type="ECO:0000256" key="3">
    <source>
        <dbReference type="ARBA" id="ARBA00022679"/>
    </source>
</evidence>
<dbReference type="GO" id="GO:0016020">
    <property type="term" value="C:membrane"/>
    <property type="evidence" value="ECO:0007669"/>
    <property type="project" value="UniProtKB-SubCell"/>
</dbReference>
<comment type="caution">
    <text evidence="9">The sequence shown here is derived from an EMBL/GenBank/DDBJ whole genome shotgun (WGS) entry which is preliminary data.</text>
</comment>
<evidence type="ECO:0000313" key="10">
    <source>
        <dbReference type="Proteomes" id="UP000585474"/>
    </source>
</evidence>
<dbReference type="OrthoDB" id="193467at2759"/>
<dbReference type="SMART" id="SM00563">
    <property type="entry name" value="PlsC"/>
    <property type="match status" value="1"/>
</dbReference>
<protein>
    <recommendedName>
        <fullName evidence="7">Tafazzin family protein</fullName>
    </recommendedName>
</protein>
<evidence type="ECO:0000256" key="4">
    <source>
        <dbReference type="ARBA" id="ARBA00023098"/>
    </source>
</evidence>
<dbReference type="GO" id="GO:0008374">
    <property type="term" value="F:O-acyltransferase activity"/>
    <property type="evidence" value="ECO:0007669"/>
    <property type="project" value="TreeGrafter"/>
</dbReference>
<evidence type="ECO:0000256" key="6">
    <source>
        <dbReference type="ARBA" id="ARBA00023315"/>
    </source>
</evidence>
<dbReference type="Pfam" id="PF01553">
    <property type="entry name" value="Acyltransferase"/>
    <property type="match status" value="1"/>
</dbReference>
<comment type="similarity">
    <text evidence="2 7">Belongs to the taffazin family.</text>
</comment>
<evidence type="ECO:0000313" key="9">
    <source>
        <dbReference type="EMBL" id="GFY87793.1"/>
    </source>
</evidence>
<proteinExistence type="inferred from homology"/>
<dbReference type="GO" id="GO:0006644">
    <property type="term" value="P:phospholipid metabolic process"/>
    <property type="evidence" value="ECO:0007669"/>
    <property type="project" value="InterPro"/>
</dbReference>
<dbReference type="InterPro" id="IPR000872">
    <property type="entry name" value="Tafazzin"/>
</dbReference>
<comment type="subcellular location">
    <subcellularLocation>
        <location evidence="1">Membrane</location>
    </subcellularLocation>
</comment>
<evidence type="ECO:0000256" key="5">
    <source>
        <dbReference type="ARBA" id="ARBA00023136"/>
    </source>
</evidence>
<dbReference type="PANTHER" id="PTHR12497:SF5">
    <property type="entry name" value="N-ACYLPHOSPHATIDYLETHANOLAMINE SYNTHASE"/>
    <property type="match status" value="1"/>
</dbReference>
<dbReference type="EMBL" id="BJWL01000005">
    <property type="protein sequence ID" value="GFY87793.1"/>
    <property type="molecule type" value="Genomic_DNA"/>
</dbReference>
<keyword evidence="5" id="KW-0472">Membrane</keyword>
<dbReference type="PANTHER" id="PTHR12497">
    <property type="entry name" value="TAZ PROTEIN TAFAZZIN"/>
    <property type="match status" value="1"/>
</dbReference>
<sequence length="380" mass="42555">MRRPRTMEWAARSNHMGGIPRKMLVAAVAAFARAVANILNTTTVYNSETLIRLVQSRPPGVPLLTVSNHMSTLDDPVMWGFKGFPTADPKLVRWVLAAEDICFKNSVLSYLFRLGKCIPITRGAGVYQEHMNEALDRLSDGALFNWGYLSPPKYTSVVSEVWPASIELPVYSTSLVFEKSVLTLLWQLRLEVRFRNSKARFEYLSGLLGSLPGGSTLTSLKKREALTETCDTLKELHTFPEGKVYQESAPIRRLKWGTASLIARAPVTPIVLPIVHHGFQEVMPENYLLGRRPPFPLWNKNIKIIVGDPIEFDLPKLRETAVSMSKHLSPSSSGWPKTTPCGLDEPAQKCLYSSISEQIQTVMENLRSFGKNIPFLKSEA</sequence>
<keyword evidence="10" id="KW-1185">Reference proteome</keyword>
<evidence type="ECO:0000256" key="2">
    <source>
        <dbReference type="ARBA" id="ARBA00010524"/>
    </source>
</evidence>
<organism evidence="9 10">
    <name type="scientific">Actinidia rufa</name>
    <dbReference type="NCBI Taxonomy" id="165716"/>
    <lineage>
        <taxon>Eukaryota</taxon>
        <taxon>Viridiplantae</taxon>
        <taxon>Streptophyta</taxon>
        <taxon>Embryophyta</taxon>
        <taxon>Tracheophyta</taxon>
        <taxon>Spermatophyta</taxon>
        <taxon>Magnoliopsida</taxon>
        <taxon>eudicotyledons</taxon>
        <taxon>Gunneridae</taxon>
        <taxon>Pentapetalae</taxon>
        <taxon>asterids</taxon>
        <taxon>Ericales</taxon>
        <taxon>Actinidiaceae</taxon>
        <taxon>Actinidia</taxon>
    </lineage>
</organism>
<dbReference type="CDD" id="cd07989">
    <property type="entry name" value="LPLAT_AGPAT-like"/>
    <property type="match status" value="1"/>
</dbReference>
<feature type="domain" description="Phospholipid/glycerol acyltransferase" evidence="8">
    <location>
        <begin position="63"/>
        <end position="279"/>
    </location>
</feature>
<keyword evidence="6 9" id="KW-0012">Acyltransferase</keyword>
<gene>
    <name evidence="9" type="ORF">Acr_05g0014320</name>
</gene>
<reference evidence="9 10" key="1">
    <citation type="submission" date="2019-07" db="EMBL/GenBank/DDBJ databases">
        <title>De Novo Assembly of kiwifruit Actinidia rufa.</title>
        <authorList>
            <person name="Sugita-Konishi S."/>
            <person name="Sato K."/>
            <person name="Mori E."/>
            <person name="Abe Y."/>
            <person name="Kisaki G."/>
            <person name="Hamano K."/>
            <person name="Suezawa K."/>
            <person name="Otani M."/>
            <person name="Fukuda T."/>
            <person name="Manabe T."/>
            <person name="Gomi K."/>
            <person name="Tabuchi M."/>
            <person name="Akimitsu K."/>
            <person name="Kataoka I."/>
        </authorList>
    </citation>
    <scope>NUCLEOTIDE SEQUENCE [LARGE SCALE GENOMIC DNA]</scope>
    <source>
        <strain evidence="10">cv. Fuchu</strain>
    </source>
</reference>
<dbReference type="InterPro" id="IPR002123">
    <property type="entry name" value="Plipid/glycerol_acylTrfase"/>
</dbReference>
<accession>A0A7J0EMT4</accession>
<name>A0A7J0EMT4_9ERIC</name>